<dbReference type="InterPro" id="IPR007197">
    <property type="entry name" value="rSAM"/>
</dbReference>
<comment type="caution">
    <text evidence="5">The sequence shown here is derived from an EMBL/GenBank/DDBJ whole genome shotgun (WGS) entry which is preliminary data.</text>
</comment>
<dbReference type="RefSeq" id="WP_307411066.1">
    <property type="nucleotide sequence ID" value="NZ_JAUSUR010000008.1"/>
</dbReference>
<evidence type="ECO:0000313" key="5">
    <source>
        <dbReference type="EMBL" id="MDQ0362884.1"/>
    </source>
</evidence>
<keyword evidence="3" id="KW-0963">Cytoplasm</keyword>
<evidence type="ECO:0000256" key="1">
    <source>
        <dbReference type="ARBA" id="ARBA00006100"/>
    </source>
</evidence>
<keyword evidence="3" id="KW-0408">Iron</keyword>
<keyword evidence="6" id="KW-1185">Reference proteome</keyword>
<evidence type="ECO:0000256" key="3">
    <source>
        <dbReference type="RuleBase" id="RU364116"/>
    </source>
</evidence>
<dbReference type="InterPro" id="IPR006638">
    <property type="entry name" value="Elp3/MiaA/NifB-like_rSAM"/>
</dbReference>
<gene>
    <name evidence="5" type="ORF">J2S15_003645</name>
</gene>
<dbReference type="Pfam" id="PF04055">
    <property type="entry name" value="Radical_SAM"/>
    <property type="match status" value="1"/>
</dbReference>
<sequence>MTKALYLHVPFCNTICHYCDFKRSVYQKEIVDQWLEAIKRDILKKDIKFSLQTIYIGGGTPTALSLEQLEKLLELLEPYTGAVEEYTIESNLESITSEKLALLKRYGINRISLGVQSYDDTLLAYMNRKHTVEEIPEKIKLVHKYIENISVDLIYGFKEQTIEVWRETLQQVIQDPYIQHVSIYSLTIEPGSVFYQRGVDSIENQIEAEMYEIGKKLLESGGFHQYEVANYAKENRESLHNQVYWHYEDFYGIGVGASGKELHQRYAITGSVNDYILDTYSQETEELTLKDEIVEFLMMNFRLIKGFDIKRFESLFQKSFTELFPNTIATIQDKGYVKSIDTYLTLNEQGILLLHDILVLFMEELDEREDISTQRSL</sequence>
<protein>
    <recommendedName>
        <fullName evidence="2 3">Heme chaperone HemW</fullName>
    </recommendedName>
</protein>
<dbReference type="SFLD" id="SFLDF00562">
    <property type="entry name" value="HemN-like__clustered_with_heat"/>
    <property type="match status" value="1"/>
</dbReference>
<dbReference type="InterPro" id="IPR004559">
    <property type="entry name" value="HemW-like"/>
</dbReference>
<evidence type="ECO:0000313" key="6">
    <source>
        <dbReference type="Proteomes" id="UP001230220"/>
    </source>
</evidence>
<dbReference type="SMART" id="SM00729">
    <property type="entry name" value="Elp3"/>
    <property type="match status" value="1"/>
</dbReference>
<dbReference type="EMBL" id="JAUSUR010000008">
    <property type="protein sequence ID" value="MDQ0362884.1"/>
    <property type="molecule type" value="Genomic_DNA"/>
</dbReference>
<dbReference type="Proteomes" id="UP001230220">
    <property type="component" value="Unassembled WGS sequence"/>
</dbReference>
<evidence type="ECO:0000259" key="4">
    <source>
        <dbReference type="PROSITE" id="PS51918"/>
    </source>
</evidence>
<dbReference type="CDD" id="cd01335">
    <property type="entry name" value="Radical_SAM"/>
    <property type="match status" value="1"/>
</dbReference>
<dbReference type="InterPro" id="IPR058240">
    <property type="entry name" value="rSAM_sf"/>
</dbReference>
<keyword evidence="3" id="KW-0949">S-adenosyl-L-methionine</keyword>
<dbReference type="PANTHER" id="PTHR13932">
    <property type="entry name" value="COPROPORPHYRINIGEN III OXIDASE"/>
    <property type="match status" value="1"/>
</dbReference>
<dbReference type="PANTHER" id="PTHR13932:SF5">
    <property type="entry name" value="RADICAL S-ADENOSYL METHIONINE DOMAIN-CONTAINING PROTEIN 1, MITOCHONDRIAL"/>
    <property type="match status" value="1"/>
</dbReference>
<dbReference type="InterPro" id="IPR010723">
    <property type="entry name" value="HemN_C"/>
</dbReference>
<keyword evidence="5" id="KW-0560">Oxidoreductase</keyword>
<keyword evidence="3" id="KW-0479">Metal-binding</keyword>
<dbReference type="InterPro" id="IPR023404">
    <property type="entry name" value="rSAM_horseshoe"/>
</dbReference>
<comment type="function">
    <text evidence="3">Probably acts as a heme chaperone, transferring heme to an unknown acceptor. Binds one molecule of heme per monomer, possibly covalently. Binds 1 [4Fe-4S] cluster. The cluster is coordinated with 3 cysteines and an exchangeable S-adenosyl-L-methionine.</text>
</comment>
<accession>A0ABU0E847</accession>
<keyword evidence="3" id="KW-0004">4Fe-4S</keyword>
<reference evidence="5 6" key="1">
    <citation type="submission" date="2023-07" db="EMBL/GenBank/DDBJ databases">
        <title>Genomic Encyclopedia of Type Strains, Phase IV (KMG-IV): sequencing the most valuable type-strain genomes for metagenomic binning, comparative biology and taxonomic classification.</title>
        <authorList>
            <person name="Goeker M."/>
        </authorList>
    </citation>
    <scope>NUCLEOTIDE SEQUENCE [LARGE SCALE GENOMIC DNA]</scope>
    <source>
        <strain evidence="5 6">DSM 16784</strain>
    </source>
</reference>
<organism evidence="5 6">
    <name type="scientific">Breznakia pachnodae</name>
    <dbReference type="NCBI Taxonomy" id="265178"/>
    <lineage>
        <taxon>Bacteria</taxon>
        <taxon>Bacillati</taxon>
        <taxon>Bacillota</taxon>
        <taxon>Erysipelotrichia</taxon>
        <taxon>Erysipelotrichales</taxon>
        <taxon>Erysipelotrichaceae</taxon>
        <taxon>Breznakia</taxon>
    </lineage>
</organism>
<dbReference type="NCBIfam" id="TIGR00539">
    <property type="entry name" value="hemN_rel"/>
    <property type="match status" value="1"/>
</dbReference>
<name>A0ABU0E847_9FIRM</name>
<dbReference type="Pfam" id="PF06969">
    <property type="entry name" value="HemN_C"/>
    <property type="match status" value="1"/>
</dbReference>
<dbReference type="SUPFAM" id="SSF102114">
    <property type="entry name" value="Radical SAM enzymes"/>
    <property type="match status" value="1"/>
</dbReference>
<proteinExistence type="inferred from homology"/>
<keyword evidence="3" id="KW-0411">Iron-sulfur</keyword>
<dbReference type="Gene3D" id="3.80.30.20">
    <property type="entry name" value="tm_1862 like domain"/>
    <property type="match status" value="1"/>
</dbReference>
<dbReference type="GO" id="GO:0051989">
    <property type="term" value="F:coproporphyrinogen dehydrogenase activity"/>
    <property type="evidence" value="ECO:0007669"/>
    <property type="project" value="UniProtKB-EC"/>
</dbReference>
<comment type="subcellular location">
    <subcellularLocation>
        <location evidence="3">Cytoplasm</location>
    </subcellularLocation>
</comment>
<dbReference type="InterPro" id="IPR034505">
    <property type="entry name" value="Coproporphyrinogen-III_oxidase"/>
</dbReference>
<dbReference type="SFLD" id="SFLDS00029">
    <property type="entry name" value="Radical_SAM"/>
    <property type="match status" value="1"/>
</dbReference>
<evidence type="ECO:0000256" key="2">
    <source>
        <dbReference type="ARBA" id="ARBA00017228"/>
    </source>
</evidence>
<comment type="similarity">
    <text evidence="1">Belongs to the anaerobic coproporphyrinogen-III oxidase family. HemW subfamily.</text>
</comment>
<dbReference type="SFLD" id="SFLDG01065">
    <property type="entry name" value="anaerobic_coproporphyrinogen-I"/>
    <property type="match status" value="1"/>
</dbReference>
<keyword evidence="3" id="KW-0143">Chaperone</keyword>
<keyword evidence="3" id="KW-0349">Heme</keyword>
<feature type="domain" description="Radical SAM core" evidence="4">
    <location>
        <begin position="1"/>
        <end position="224"/>
    </location>
</feature>
<dbReference type="PROSITE" id="PS51918">
    <property type="entry name" value="RADICAL_SAM"/>
    <property type="match status" value="1"/>
</dbReference>